<dbReference type="KEGG" id="mrh:MycrhN_2727"/>
<dbReference type="STRING" id="710685.MycrhN_2727"/>
<protein>
    <recommendedName>
        <fullName evidence="5">Short chain dehydrogenase</fullName>
    </recommendedName>
</protein>
<dbReference type="PRINTS" id="PR00081">
    <property type="entry name" value="GDHRDH"/>
</dbReference>
<dbReference type="EMBL" id="CP003169">
    <property type="protein sequence ID" value="AEV73308.1"/>
    <property type="molecule type" value="Genomic_DNA"/>
</dbReference>
<dbReference type="NCBIfam" id="NF005868">
    <property type="entry name" value="PRK07806.1"/>
    <property type="match status" value="1"/>
</dbReference>
<accession>G8RH04</accession>
<keyword evidence="2" id="KW-0560">Oxidoreductase</keyword>
<dbReference type="SUPFAM" id="SSF51735">
    <property type="entry name" value="NAD(P)-binding Rossmann-fold domains"/>
    <property type="match status" value="1"/>
</dbReference>
<sequence length="218" mass="22569">MHTEPARIVLITGGSRGTGAEVAQQLAGPDTHVVVNYRANADRAESTAQAIRRAGGHASTLRADISDETESAAMIDTIAARFGRLDALILSASVNPALGGDLGYAKRLNRDAQRHLAMKAVPLMPIGGRIVFVTNHAAHFFPHRAVPKGQTADAASKWAGETALYAMRAKFRSAGVRLTVVSGNEGDASFAAAIANAANAANPSGIVYVGGADSLMIA</sequence>
<evidence type="ECO:0000256" key="1">
    <source>
        <dbReference type="ARBA" id="ARBA00006484"/>
    </source>
</evidence>
<dbReference type="OrthoDB" id="4373846at2"/>
<dbReference type="HOGENOM" id="CLU_010194_32_0_11"/>
<reference evidence="3 4" key="1">
    <citation type="submission" date="2011-12" db="EMBL/GenBank/DDBJ databases">
        <title>Complete sequence of Mycobacterium rhodesiae NBB3.</title>
        <authorList>
            <consortium name="US DOE Joint Genome Institute"/>
            <person name="Lucas S."/>
            <person name="Han J."/>
            <person name="Lapidus A."/>
            <person name="Cheng J.-F."/>
            <person name="Goodwin L."/>
            <person name="Pitluck S."/>
            <person name="Peters L."/>
            <person name="Mikhailova N."/>
            <person name="Gu W."/>
            <person name="Detter J.C."/>
            <person name="Han C."/>
            <person name="Tapia R."/>
            <person name="Land M."/>
            <person name="Hauser L."/>
            <person name="Kyrpides N."/>
            <person name="Ivanova N."/>
            <person name="Pagani I."/>
            <person name="Mattes T."/>
            <person name="Holmes A."/>
            <person name="Rutledge P."/>
            <person name="Paulsen I."/>
            <person name="Coleman N."/>
            <person name="Woyke T."/>
        </authorList>
    </citation>
    <scope>NUCLEOTIDE SEQUENCE [LARGE SCALE GENOMIC DNA]</scope>
    <source>
        <strain evidence="3 4">NBB3</strain>
    </source>
</reference>
<dbReference type="eggNOG" id="COG1028">
    <property type="taxonomic scope" value="Bacteria"/>
</dbReference>
<organism evidence="3 4">
    <name type="scientific">Mycolicibacterium rhodesiae (strain NBB3)</name>
    <name type="common">Mycobacterium rhodesiae</name>
    <dbReference type="NCBI Taxonomy" id="710685"/>
    <lineage>
        <taxon>Bacteria</taxon>
        <taxon>Bacillati</taxon>
        <taxon>Actinomycetota</taxon>
        <taxon>Actinomycetes</taxon>
        <taxon>Mycobacteriales</taxon>
        <taxon>Mycobacteriaceae</taxon>
        <taxon>Mycolicibacterium</taxon>
    </lineage>
</organism>
<evidence type="ECO:0000313" key="4">
    <source>
        <dbReference type="Proteomes" id="UP000005442"/>
    </source>
</evidence>
<dbReference type="AlphaFoldDB" id="G8RH04"/>
<proteinExistence type="inferred from homology"/>
<evidence type="ECO:0000313" key="3">
    <source>
        <dbReference type="EMBL" id="AEV73308.1"/>
    </source>
</evidence>
<dbReference type="PATRIC" id="fig|710685.3.peg.2714"/>
<comment type="similarity">
    <text evidence="1">Belongs to the short-chain dehydrogenases/reductases (SDR) family.</text>
</comment>
<dbReference type="Proteomes" id="UP000005442">
    <property type="component" value="Chromosome"/>
</dbReference>
<evidence type="ECO:0000256" key="2">
    <source>
        <dbReference type="ARBA" id="ARBA00023002"/>
    </source>
</evidence>
<dbReference type="Pfam" id="PF00106">
    <property type="entry name" value="adh_short"/>
    <property type="match status" value="1"/>
</dbReference>
<evidence type="ECO:0008006" key="5">
    <source>
        <dbReference type="Google" id="ProtNLM"/>
    </source>
</evidence>
<gene>
    <name evidence="3" type="ordered locus">MycrhN_2727</name>
</gene>
<dbReference type="PANTHER" id="PTHR43008:SF4">
    <property type="entry name" value="CHAIN DEHYDROGENASE, PUTATIVE (AFU_ORTHOLOGUE AFUA_4G08710)-RELATED"/>
    <property type="match status" value="1"/>
</dbReference>
<dbReference type="PANTHER" id="PTHR43008">
    <property type="entry name" value="BENZIL REDUCTASE"/>
    <property type="match status" value="1"/>
</dbReference>
<name>G8RH04_MYCRN</name>
<dbReference type="GO" id="GO:0050664">
    <property type="term" value="F:oxidoreductase activity, acting on NAD(P)H, oxygen as acceptor"/>
    <property type="evidence" value="ECO:0007669"/>
    <property type="project" value="TreeGrafter"/>
</dbReference>
<dbReference type="Gene3D" id="3.40.50.720">
    <property type="entry name" value="NAD(P)-binding Rossmann-like Domain"/>
    <property type="match status" value="1"/>
</dbReference>
<dbReference type="InterPro" id="IPR002347">
    <property type="entry name" value="SDR_fam"/>
</dbReference>
<dbReference type="RefSeq" id="WP_014211118.1">
    <property type="nucleotide sequence ID" value="NC_016604.1"/>
</dbReference>
<dbReference type="InterPro" id="IPR036291">
    <property type="entry name" value="NAD(P)-bd_dom_sf"/>
</dbReference>
<keyword evidence="4" id="KW-1185">Reference proteome</keyword>